<dbReference type="STRING" id="488538.SAR116_2185"/>
<dbReference type="InterPro" id="IPR032828">
    <property type="entry name" value="PolyA_RNA-bd"/>
</dbReference>
<name>D5BNZ4_PUNMI</name>
<dbReference type="OrthoDB" id="9805698at2"/>
<dbReference type="AlphaFoldDB" id="D5BNZ4"/>
<dbReference type="KEGG" id="apb:SAR116_2185"/>
<dbReference type="Gene3D" id="3.30.460.10">
    <property type="entry name" value="Beta Polymerase, domain 2"/>
    <property type="match status" value="1"/>
</dbReference>
<dbReference type="SUPFAM" id="SSF81301">
    <property type="entry name" value="Nucleotidyltransferase"/>
    <property type="match status" value="1"/>
</dbReference>
<comment type="cofactor">
    <cofactor evidence="1">
        <name>Mg(2+)</name>
        <dbReference type="ChEBI" id="CHEBI:18420"/>
    </cofactor>
</comment>
<evidence type="ECO:0000259" key="10">
    <source>
        <dbReference type="Pfam" id="PF12627"/>
    </source>
</evidence>
<keyword evidence="12" id="KW-1185">Reference proteome</keyword>
<dbReference type="EC" id="2.7.7.19" evidence="11"/>
<organism evidence="11 12">
    <name type="scientific">Puniceispirillum marinum (strain IMCC1322)</name>
    <dbReference type="NCBI Taxonomy" id="488538"/>
    <lineage>
        <taxon>Bacteria</taxon>
        <taxon>Pseudomonadati</taxon>
        <taxon>Pseudomonadota</taxon>
        <taxon>Alphaproteobacteria</taxon>
        <taxon>Candidatus Puniceispirillales</taxon>
        <taxon>Candidatus Puniceispirillaceae</taxon>
        <taxon>Candidatus Puniceispirillum</taxon>
    </lineage>
</organism>
<evidence type="ECO:0000256" key="6">
    <source>
        <dbReference type="ARBA" id="ARBA00022741"/>
    </source>
</evidence>
<keyword evidence="3" id="KW-0819">tRNA processing</keyword>
<evidence type="ECO:0000256" key="7">
    <source>
        <dbReference type="ARBA" id="ARBA00022842"/>
    </source>
</evidence>
<dbReference type="InterPro" id="IPR050264">
    <property type="entry name" value="Bact_CCA-adding_enz_type3_sf"/>
</dbReference>
<gene>
    <name evidence="11" type="ordered locus">SAR116_2185</name>
</gene>
<evidence type="ECO:0000256" key="3">
    <source>
        <dbReference type="ARBA" id="ARBA00022694"/>
    </source>
</evidence>
<dbReference type="EMBL" id="CP001751">
    <property type="protein sequence ID" value="ADE40428.1"/>
    <property type="molecule type" value="Genomic_DNA"/>
</dbReference>
<evidence type="ECO:0000256" key="4">
    <source>
        <dbReference type="ARBA" id="ARBA00022695"/>
    </source>
</evidence>
<dbReference type="GO" id="GO:0046872">
    <property type="term" value="F:metal ion binding"/>
    <property type="evidence" value="ECO:0007669"/>
    <property type="project" value="UniProtKB-KW"/>
</dbReference>
<protein>
    <submittedName>
        <fullName evidence="11">Putative poly(A) polymerase</fullName>
        <ecNumber evidence="11">2.7.7.19</ecNumber>
    </submittedName>
</protein>
<keyword evidence="4 11" id="KW-0548">Nucleotidyltransferase</keyword>
<evidence type="ECO:0000256" key="8">
    <source>
        <dbReference type="RuleBase" id="RU003953"/>
    </source>
</evidence>
<dbReference type="GO" id="GO:1990817">
    <property type="term" value="F:poly(A) RNA polymerase activity"/>
    <property type="evidence" value="ECO:0007669"/>
    <property type="project" value="UniProtKB-EC"/>
</dbReference>
<dbReference type="Proteomes" id="UP000007460">
    <property type="component" value="Chromosome"/>
</dbReference>
<dbReference type="PANTHER" id="PTHR46173:SF1">
    <property type="entry name" value="CCA TRNA NUCLEOTIDYLTRANSFERASE 1, MITOCHONDRIAL"/>
    <property type="match status" value="1"/>
</dbReference>
<dbReference type="Pfam" id="PF01743">
    <property type="entry name" value="PolyA_pol"/>
    <property type="match status" value="1"/>
</dbReference>
<proteinExistence type="inferred from homology"/>
<keyword evidence="6" id="KW-0547">Nucleotide-binding</keyword>
<evidence type="ECO:0000259" key="9">
    <source>
        <dbReference type="Pfam" id="PF01743"/>
    </source>
</evidence>
<evidence type="ECO:0000313" key="11">
    <source>
        <dbReference type="EMBL" id="ADE40428.1"/>
    </source>
</evidence>
<dbReference type="SUPFAM" id="SSF81891">
    <property type="entry name" value="Poly A polymerase C-terminal region-like"/>
    <property type="match status" value="1"/>
</dbReference>
<dbReference type="PANTHER" id="PTHR46173">
    <property type="entry name" value="CCA TRNA NUCLEOTIDYLTRANSFERASE 1, MITOCHONDRIAL"/>
    <property type="match status" value="1"/>
</dbReference>
<evidence type="ECO:0000256" key="1">
    <source>
        <dbReference type="ARBA" id="ARBA00001946"/>
    </source>
</evidence>
<dbReference type="HOGENOM" id="CLU_015961_2_3_5"/>
<dbReference type="InterPro" id="IPR002646">
    <property type="entry name" value="PolA_pol_head_dom"/>
</dbReference>
<dbReference type="eggNOG" id="COG0617">
    <property type="taxonomic scope" value="Bacteria"/>
</dbReference>
<dbReference type="Pfam" id="PF12627">
    <property type="entry name" value="PolyA_pol_RNAbd"/>
    <property type="match status" value="1"/>
</dbReference>
<feature type="domain" description="Poly A polymerase head" evidence="9">
    <location>
        <begin position="43"/>
        <end position="165"/>
    </location>
</feature>
<comment type="similarity">
    <text evidence="8">Belongs to the tRNA nucleotidyltransferase/poly(A) polymerase family.</text>
</comment>
<feature type="domain" description="tRNA nucleotidyltransferase/poly(A) polymerase RNA and SrmB- binding" evidence="10">
    <location>
        <begin position="195"/>
        <end position="245"/>
    </location>
</feature>
<evidence type="ECO:0000256" key="2">
    <source>
        <dbReference type="ARBA" id="ARBA00022679"/>
    </source>
</evidence>
<evidence type="ECO:0000256" key="5">
    <source>
        <dbReference type="ARBA" id="ARBA00022723"/>
    </source>
</evidence>
<dbReference type="Gene3D" id="1.10.3090.10">
    <property type="entry name" value="cca-adding enzyme, domain 2"/>
    <property type="match status" value="2"/>
</dbReference>
<keyword evidence="7" id="KW-0460">Magnesium</keyword>
<dbReference type="GO" id="GO:0008033">
    <property type="term" value="P:tRNA processing"/>
    <property type="evidence" value="ECO:0007669"/>
    <property type="project" value="UniProtKB-KW"/>
</dbReference>
<keyword evidence="8" id="KW-0694">RNA-binding</keyword>
<keyword evidence="2 8" id="KW-0808">Transferase</keyword>
<dbReference type="GO" id="GO:0000049">
    <property type="term" value="F:tRNA binding"/>
    <property type="evidence" value="ECO:0007669"/>
    <property type="project" value="TreeGrafter"/>
</dbReference>
<evidence type="ECO:0000313" key="12">
    <source>
        <dbReference type="Proteomes" id="UP000007460"/>
    </source>
</evidence>
<reference evidence="11 12" key="1">
    <citation type="journal article" date="2010" name="J. Bacteriol.">
        <title>Complete genome sequence of "Candidatus Puniceispirillum marinum" IMCC1322, a representative of the SAR116 clade in the Alphaproteobacteria.</title>
        <authorList>
            <person name="Oh H.M."/>
            <person name="Kwon K.K."/>
            <person name="Kang I."/>
            <person name="Kang S.G."/>
            <person name="Lee J.H."/>
            <person name="Kim S.J."/>
            <person name="Cho J.C."/>
        </authorList>
    </citation>
    <scope>NUCLEOTIDE SEQUENCE [LARGE SCALE GENOMIC DNA]</scope>
    <source>
        <strain evidence="11 12">IMCC1322</strain>
    </source>
</reference>
<dbReference type="RefSeq" id="WP_013047055.1">
    <property type="nucleotide sequence ID" value="NC_014010.1"/>
</dbReference>
<dbReference type="GO" id="GO:0000166">
    <property type="term" value="F:nucleotide binding"/>
    <property type="evidence" value="ECO:0007669"/>
    <property type="project" value="UniProtKB-KW"/>
</dbReference>
<dbReference type="InterPro" id="IPR043519">
    <property type="entry name" value="NT_sf"/>
</dbReference>
<dbReference type="CDD" id="cd05398">
    <property type="entry name" value="NT_ClassII-CCAase"/>
    <property type="match status" value="1"/>
</dbReference>
<keyword evidence="5" id="KW-0479">Metal-binding</keyword>
<sequence length="407" mass="44755">MIIRQPSWSPADKNHALRSLPPFASQQLVMRIFDIAQKAGGEARIVGGAVRDWLAGMEVGDIDMAVNMPIERFADTLEQEGLRVIHTGLSHGTVTVVQDKTKIEITHTRLDIETDGRHAKVTHSPDWLEDARRRDFTINAIYMDAAGKIFDPLNGQDDLQAGILRFVGDADRRVQEDALRMLRYCRFLHRFGRGQIDADALAAFRRNASLAQHLSGERVRTEMELILVADGAAKACTLMQDTGLATAACAIDFNVGCLAPDGAPDRDNWLIGLASIMPPGTAISLAKRLRLSKIEARRLQAMDRDIDPALPNLAGDKWQQAAWFLGDGSAAIYAVKTRRSQAQFSTTRWDELQNWTAPECPVTGADLLSHGVDNGPICGDILLNIQKQWVASGFTLTKPALLAMISN</sequence>
<accession>D5BNZ4</accession>